<name>A0A0W7WJ79_9RHOB</name>
<dbReference type="PANTHER" id="PTHR43179">
    <property type="entry name" value="RHAMNOSYLTRANSFERASE WBBL"/>
    <property type="match status" value="1"/>
</dbReference>
<dbReference type="InterPro" id="IPR029044">
    <property type="entry name" value="Nucleotide-diphossugar_trans"/>
</dbReference>
<dbReference type="AlphaFoldDB" id="A0A0W7WJ79"/>
<evidence type="ECO:0000313" key="4">
    <source>
        <dbReference type="EMBL" id="KUF10667.1"/>
    </source>
</evidence>
<organism evidence="4 5">
    <name type="scientific">Pseudoponticoccus marisrubri</name>
    <dbReference type="NCBI Taxonomy" id="1685382"/>
    <lineage>
        <taxon>Bacteria</taxon>
        <taxon>Pseudomonadati</taxon>
        <taxon>Pseudomonadota</taxon>
        <taxon>Alphaproteobacteria</taxon>
        <taxon>Rhodobacterales</taxon>
        <taxon>Roseobacteraceae</taxon>
        <taxon>Pseudoponticoccus</taxon>
    </lineage>
</organism>
<evidence type="ECO:0000256" key="3">
    <source>
        <dbReference type="ARBA" id="ARBA00022679"/>
    </source>
</evidence>
<dbReference type="RefSeq" id="WP_058862506.1">
    <property type="nucleotide sequence ID" value="NZ_LPXO01000006.1"/>
</dbReference>
<dbReference type="OrthoDB" id="153025at2"/>
<dbReference type="EMBL" id="LPXO01000006">
    <property type="protein sequence ID" value="KUF10667.1"/>
    <property type="molecule type" value="Genomic_DNA"/>
</dbReference>
<comment type="caution">
    <text evidence="4">The sequence shown here is derived from an EMBL/GenBank/DDBJ whole genome shotgun (WGS) entry which is preliminary data.</text>
</comment>
<dbReference type="SUPFAM" id="SSF53448">
    <property type="entry name" value="Nucleotide-diphospho-sugar transferases"/>
    <property type="match status" value="1"/>
</dbReference>
<keyword evidence="2" id="KW-0328">Glycosyltransferase</keyword>
<keyword evidence="3 4" id="KW-0808">Transferase</keyword>
<dbReference type="GO" id="GO:0016757">
    <property type="term" value="F:glycosyltransferase activity"/>
    <property type="evidence" value="ECO:0007669"/>
    <property type="project" value="UniProtKB-KW"/>
</dbReference>
<evidence type="ECO:0000256" key="1">
    <source>
        <dbReference type="ARBA" id="ARBA00006739"/>
    </source>
</evidence>
<evidence type="ECO:0000313" key="5">
    <source>
        <dbReference type="Proteomes" id="UP000054396"/>
    </source>
</evidence>
<reference evidence="4 5" key="1">
    <citation type="submission" date="2015-12" db="EMBL/GenBank/DDBJ databases">
        <authorList>
            <person name="Shamseldin A."/>
            <person name="Moawad H."/>
            <person name="Abd El-Rahim W.M."/>
            <person name="Sadowsky M.J."/>
        </authorList>
    </citation>
    <scope>NUCLEOTIDE SEQUENCE [LARGE SCALE GENOMIC DNA]</scope>
    <source>
        <strain evidence="4 5">SJ5A-1</strain>
    </source>
</reference>
<protein>
    <submittedName>
        <fullName evidence="4">Glycosyl transferase</fullName>
    </submittedName>
</protein>
<evidence type="ECO:0000256" key="2">
    <source>
        <dbReference type="ARBA" id="ARBA00022676"/>
    </source>
</evidence>
<dbReference type="Proteomes" id="UP000054396">
    <property type="component" value="Unassembled WGS sequence"/>
</dbReference>
<keyword evidence="5" id="KW-1185">Reference proteome</keyword>
<sequence length="427" mass="46325">MPARPVSVVVVSRGRPAALARCVAGIAQLDYAPLEVVVVACPEGQAVVRGWPENGGIKLVPFDRPNISQARNLGVAQAAGELVAFIDDDAVPEPLWLRHLVSPFDRPEVAAAGGYVIGRNGISFQWTARSIDQTGEAHALALAGTDPAIPDPGPGRATKTEGTNMAVRRAVLARLGGFDPAFAFYLDETDLNMRIAEAGLATAIVPLAQVHHGFAESPRRAPDRTPRDLSQIAASKQVFLRKHCPASEHAEAWATFHAAQRARLLRAMQRGPLAPDDVMRLLAGLDRGAHEGAQREIDALPELPDPPAFQDFGAMPGAPHEVLAGRSWQADTLRAQAADMVGHGATVTLFLLSPTARPHRVRFTATGVWEQSGGLFGRSRRDASFFRYWRFSARIEDEMRRLVPVRGHMSYVKTGQETSCQKRHNKN</sequence>
<dbReference type="STRING" id="1685382.AVJ23_12405"/>
<dbReference type="Gene3D" id="3.90.550.10">
    <property type="entry name" value="Spore Coat Polysaccharide Biosynthesis Protein SpsA, Chain A"/>
    <property type="match status" value="1"/>
</dbReference>
<dbReference type="PANTHER" id="PTHR43179:SF12">
    <property type="entry name" value="GALACTOFURANOSYLTRANSFERASE GLFT2"/>
    <property type="match status" value="1"/>
</dbReference>
<comment type="similarity">
    <text evidence="1">Belongs to the glycosyltransferase 2 family.</text>
</comment>
<gene>
    <name evidence="4" type="ORF">AVJ23_12405</name>
</gene>
<accession>A0A0W7WJ79</accession>
<proteinExistence type="inferred from homology"/>
<dbReference type="Pfam" id="PF13641">
    <property type="entry name" value="Glyco_tranf_2_3"/>
    <property type="match status" value="1"/>
</dbReference>